<dbReference type="EMBL" id="VSDQ01000718">
    <property type="protein sequence ID" value="TYA71512.1"/>
    <property type="molecule type" value="Genomic_DNA"/>
</dbReference>
<dbReference type="PANTHER" id="PTHR37464:SF1">
    <property type="entry name" value="BLL2463 PROTEIN"/>
    <property type="match status" value="1"/>
</dbReference>
<evidence type="ECO:0000259" key="2">
    <source>
        <dbReference type="Pfam" id="PF07584"/>
    </source>
</evidence>
<reference evidence="3 4" key="1">
    <citation type="submission" date="2019-08" db="EMBL/GenBank/DDBJ databases">
        <title>Seonamhaeicola sediminis sp. nov., isolated from marine sediment.</title>
        <authorList>
            <person name="Cao W.R."/>
        </authorList>
    </citation>
    <scope>NUCLEOTIDE SEQUENCE [LARGE SCALE GENOMIC DNA]</scope>
    <source>
        <strain evidence="3 4">B011</strain>
    </source>
</reference>
<dbReference type="AlphaFoldDB" id="A0A5D0HQ58"/>
<keyword evidence="1" id="KW-0472">Membrane</keyword>
<dbReference type="Proteomes" id="UP000323930">
    <property type="component" value="Unassembled WGS sequence"/>
</dbReference>
<feature type="transmembrane region" description="Helical" evidence="1">
    <location>
        <begin position="618"/>
        <end position="640"/>
    </location>
</feature>
<organism evidence="3 4">
    <name type="scientific">Seonamhaeicola marinus</name>
    <dbReference type="NCBI Taxonomy" id="1912246"/>
    <lineage>
        <taxon>Bacteria</taxon>
        <taxon>Pseudomonadati</taxon>
        <taxon>Bacteroidota</taxon>
        <taxon>Flavobacteriia</taxon>
        <taxon>Flavobacteriales</taxon>
        <taxon>Flavobacteriaceae</taxon>
    </lineage>
</organism>
<dbReference type="SUPFAM" id="SSF53300">
    <property type="entry name" value="vWA-like"/>
    <property type="match status" value="1"/>
</dbReference>
<feature type="transmembrane region" description="Helical" evidence="1">
    <location>
        <begin position="6"/>
        <end position="24"/>
    </location>
</feature>
<keyword evidence="4" id="KW-1185">Reference proteome</keyword>
<dbReference type="Gene3D" id="3.40.50.410">
    <property type="entry name" value="von Willebrand factor, type A domain"/>
    <property type="match status" value="1"/>
</dbReference>
<evidence type="ECO:0000256" key="1">
    <source>
        <dbReference type="SAM" id="Phobius"/>
    </source>
</evidence>
<name>A0A5D0HQ58_9FLAO</name>
<dbReference type="PANTHER" id="PTHR37464">
    <property type="entry name" value="BLL2463 PROTEIN"/>
    <property type="match status" value="1"/>
</dbReference>
<feature type="transmembrane region" description="Helical" evidence="1">
    <location>
        <begin position="56"/>
        <end position="78"/>
    </location>
</feature>
<evidence type="ECO:0000313" key="4">
    <source>
        <dbReference type="Proteomes" id="UP000323930"/>
    </source>
</evidence>
<gene>
    <name evidence="3" type="ORF">FUA24_18210</name>
</gene>
<keyword evidence="1" id="KW-0812">Transmembrane</keyword>
<dbReference type="NCBIfam" id="TIGR02226">
    <property type="entry name" value="two_anch"/>
    <property type="match status" value="1"/>
</dbReference>
<sequence length="641" mass="73242">MQFKHPELLYALFLLLIPIIIHLFQLRKFKKEAFTNVAFLKEIKQNSRKSSQIKKWLILCTRLLLLAALVIAFAQPFLSKTQTFKSEKETVIYIDNSFSMQAKGSQGELLKRALQDVVTSIPENEKVSILTNNKTYRQTELKAIKNDILHLEYTSNQLPLQSAYLKCKTLLNKNTNSLKNIVLISDFQDHAGEFKPETDSLTTIHLVKLEPVNTNNITIDSVYISENTPANLQLSVVLKNSGRPIENLPISLFNADNLIAKTSVNITQSAETSFSLPTNESINGKITINDADLRFDNSLFFNIDTKEKVKVMVVNQDDDDFLKRIFTEGEFKYTSSTIDALAYNLIDQQNLIVLNELRSIPNPLISALNHFTTQGGSIIIIPSENCNIASYNQLLTNYNTKFETLVTSEKRVTNINYSHPLYKKGVFEKQVSNFQYPKMQSYYDVNSNNAYAILNFEDGKPCLLNSSNAYIFTSALNQKNSNFKNWNVIVPTFYNIAKQSFKSPQLYYTIGKNNSFEIETQLQQDDIVSLVSHSANVIPRQKYFNNKVVINTLETPAISNIYSIKNKDFTVTNVSYNYDRSESNLIYRDLSNIENVSISNSIINVFDSIKSDAKVNALWKWFVIFALVFLVIEMLILKYFK</sequence>
<keyword evidence="1" id="KW-1133">Transmembrane helix</keyword>
<dbReference type="InterPro" id="IPR036465">
    <property type="entry name" value="vWFA_dom_sf"/>
</dbReference>
<protein>
    <submittedName>
        <fullName evidence="3">VWA domain-containing protein</fullName>
    </submittedName>
</protein>
<accession>A0A5D0HQ58</accession>
<dbReference type="InterPro" id="IPR024163">
    <property type="entry name" value="Aerotolerance_reg_N"/>
</dbReference>
<proteinExistence type="predicted"/>
<dbReference type="Pfam" id="PF07584">
    <property type="entry name" value="BatA"/>
    <property type="match status" value="1"/>
</dbReference>
<comment type="caution">
    <text evidence="3">The sequence shown here is derived from an EMBL/GenBank/DDBJ whole genome shotgun (WGS) entry which is preliminary data.</text>
</comment>
<dbReference type="OrthoDB" id="9810200at2"/>
<feature type="domain" description="Aerotolerance regulator N-terminal" evidence="2">
    <location>
        <begin position="1"/>
        <end position="76"/>
    </location>
</feature>
<dbReference type="InterPro" id="IPR011933">
    <property type="entry name" value="Double_TM_dom"/>
</dbReference>
<evidence type="ECO:0000313" key="3">
    <source>
        <dbReference type="EMBL" id="TYA71512.1"/>
    </source>
</evidence>
<dbReference type="RefSeq" id="WP_148544498.1">
    <property type="nucleotide sequence ID" value="NZ_VSDQ01000718.1"/>
</dbReference>